<dbReference type="GO" id="GO:0003677">
    <property type="term" value="F:DNA binding"/>
    <property type="evidence" value="ECO:0007669"/>
    <property type="project" value="InterPro"/>
</dbReference>
<protein>
    <submittedName>
        <fullName evidence="2">Sugar-specific transcriptional regulator TrmB</fullName>
    </submittedName>
</protein>
<dbReference type="GO" id="GO:0006355">
    <property type="term" value="P:regulation of DNA-templated transcription"/>
    <property type="evidence" value="ECO:0007669"/>
    <property type="project" value="InterPro"/>
</dbReference>
<evidence type="ECO:0000313" key="3">
    <source>
        <dbReference type="Proteomes" id="UP000321617"/>
    </source>
</evidence>
<evidence type="ECO:0000259" key="1">
    <source>
        <dbReference type="SMART" id="SM00421"/>
    </source>
</evidence>
<dbReference type="PANTHER" id="PTHR34293">
    <property type="entry name" value="HTH-TYPE TRANSCRIPTIONAL REGULATOR TRMBL2"/>
    <property type="match status" value="1"/>
</dbReference>
<dbReference type="SUPFAM" id="SSF46894">
    <property type="entry name" value="C-terminal effector domain of the bipartite response regulators"/>
    <property type="match status" value="1"/>
</dbReference>
<comment type="caution">
    <text evidence="2">The sequence shown here is derived from an EMBL/GenBank/DDBJ whole genome shotgun (WGS) entry which is preliminary data.</text>
</comment>
<evidence type="ECO:0000313" key="2">
    <source>
        <dbReference type="EMBL" id="TWJ11843.1"/>
    </source>
</evidence>
<reference evidence="2 3" key="1">
    <citation type="journal article" date="2013" name="Stand. Genomic Sci.">
        <title>Genomic Encyclopedia of Type Strains, Phase I: The one thousand microbial genomes (KMG-I) project.</title>
        <authorList>
            <person name="Kyrpides N.C."/>
            <person name="Woyke T."/>
            <person name="Eisen J.A."/>
            <person name="Garrity G."/>
            <person name="Lilburn T.G."/>
            <person name="Beck B.J."/>
            <person name="Whitman W.B."/>
            <person name="Hugenholtz P."/>
            <person name="Klenk H.P."/>
        </authorList>
    </citation>
    <scope>NUCLEOTIDE SEQUENCE [LARGE SCALE GENOMIC DNA]</scope>
    <source>
        <strain evidence="2 3">DSM 45044</strain>
    </source>
</reference>
<keyword evidence="3" id="KW-1185">Reference proteome</keyword>
<dbReference type="Gene3D" id="1.10.10.10">
    <property type="entry name" value="Winged helix-like DNA-binding domain superfamily/Winged helix DNA-binding domain"/>
    <property type="match status" value="2"/>
</dbReference>
<feature type="domain" description="HTH luxR-type" evidence="1">
    <location>
        <begin position="254"/>
        <end position="308"/>
    </location>
</feature>
<dbReference type="EMBL" id="VLLL01000006">
    <property type="protein sequence ID" value="TWJ11843.1"/>
    <property type="molecule type" value="Genomic_DNA"/>
</dbReference>
<name>A0A562V1Y2_9ACTN</name>
<dbReference type="InterPro" id="IPR000792">
    <property type="entry name" value="Tscrpt_reg_LuxR_C"/>
</dbReference>
<proteinExistence type="predicted"/>
<gene>
    <name evidence="2" type="ORF">LX16_2580</name>
</gene>
<dbReference type="AlphaFoldDB" id="A0A562V1Y2"/>
<dbReference type="InterPro" id="IPR016032">
    <property type="entry name" value="Sig_transdc_resp-reg_C-effctor"/>
</dbReference>
<organism evidence="2 3">
    <name type="scientific">Stackebrandtia albiflava</name>
    <dbReference type="NCBI Taxonomy" id="406432"/>
    <lineage>
        <taxon>Bacteria</taxon>
        <taxon>Bacillati</taxon>
        <taxon>Actinomycetota</taxon>
        <taxon>Actinomycetes</taxon>
        <taxon>Glycomycetales</taxon>
        <taxon>Glycomycetaceae</taxon>
        <taxon>Stackebrandtia</taxon>
    </lineage>
</organism>
<dbReference type="RefSeq" id="WP_147138483.1">
    <property type="nucleotide sequence ID" value="NZ_BAABIJ010000002.1"/>
</dbReference>
<sequence>MKLTALGIPPDQERAYRALVAGGPTDAAGLSGGIDTTPVRAAELLASLADAGLATRENERFRAAPPELALRALLVRRRDELGRAETALAELAELFRSRGDAGSVKDLVEVVTGAQGVRQRFLQLQSGATRELRAFVKPRPLLVTAEDNPAESEALARGVTYRVVLERSMLEQPGMLASIADTLAAGEQIRATGTLPLRMLIADGEIGLVPLAASGEPGAVVVHPSGLLDALTGLFDLVWERAAEVFDAGESGEAPGLDDRIVALLLQGFPDKTIAKQLAVSPRTVQRRIKEMMDAAGADTRVQLGYWLARRR</sequence>
<accession>A0A562V1Y2</accession>
<dbReference type="Pfam" id="PF13384">
    <property type="entry name" value="HTH_23"/>
    <property type="match status" value="1"/>
</dbReference>
<dbReference type="InterPro" id="IPR051797">
    <property type="entry name" value="TrmB-like"/>
</dbReference>
<dbReference type="SMART" id="SM00421">
    <property type="entry name" value="HTH_LUXR"/>
    <property type="match status" value="1"/>
</dbReference>
<dbReference type="PANTHER" id="PTHR34293:SF1">
    <property type="entry name" value="HTH-TYPE TRANSCRIPTIONAL REGULATOR TRMBL2"/>
    <property type="match status" value="1"/>
</dbReference>
<dbReference type="OrthoDB" id="3369460at2"/>
<dbReference type="InterPro" id="IPR036388">
    <property type="entry name" value="WH-like_DNA-bd_sf"/>
</dbReference>
<dbReference type="Proteomes" id="UP000321617">
    <property type="component" value="Unassembled WGS sequence"/>
</dbReference>